<keyword evidence="1" id="KW-1133">Transmembrane helix</keyword>
<keyword evidence="1" id="KW-0812">Transmembrane</keyword>
<dbReference type="EMBL" id="JAOQJX010000009">
    <property type="protein sequence ID" value="MCU6747509.1"/>
    <property type="molecule type" value="Genomic_DNA"/>
</dbReference>
<feature type="transmembrane region" description="Helical" evidence="1">
    <location>
        <begin position="21"/>
        <end position="42"/>
    </location>
</feature>
<dbReference type="RefSeq" id="WP_059067876.1">
    <property type="nucleotide sequence ID" value="NZ_JAOQJX010000009.1"/>
</dbReference>
<name>A0ABT2TB59_9FIRM</name>
<dbReference type="Pfam" id="PF12642">
    <property type="entry name" value="TpcC"/>
    <property type="match status" value="1"/>
</dbReference>
<keyword evidence="1" id="KW-0472">Membrane</keyword>
<comment type="caution">
    <text evidence="2">The sequence shown here is derived from an EMBL/GenBank/DDBJ whole genome shotgun (WGS) entry which is preliminary data.</text>
</comment>
<dbReference type="CDD" id="cd16428">
    <property type="entry name" value="TcpC_C"/>
    <property type="match status" value="1"/>
</dbReference>
<proteinExistence type="predicted"/>
<dbReference type="Gene3D" id="3.10.450.540">
    <property type="match status" value="2"/>
</dbReference>
<dbReference type="Proteomes" id="UP001652394">
    <property type="component" value="Unassembled WGS sequence"/>
</dbReference>
<evidence type="ECO:0000313" key="3">
    <source>
        <dbReference type="Proteomes" id="UP001652394"/>
    </source>
</evidence>
<accession>A0ABT2TB59</accession>
<sequence>MRKKEEKERKIKKVRVKSYGLHRGRVIILWLLFIGAFVFAIYKNFTGIDKHTIHEKEVIQEKVTDTTGIEKFARNFAGYYFSWDTKEATALKERSDNLSKYMSKDIYEYSQSMLNNTKNMSEVTGMDVWKVEDMGNGEYRVYMDVVQKITGESGTKEAGQSCQMDIYKEKDGSMIVVTLPTLAQETGFSDYRPEKKETVRDLDNKTEEEIKGFLEDFFKVYPVSAETELKYYAEPGTVAVINKEGITYKSIDDMTVTEYKDNTAKVSVKVTYLLNSTQAAQTQQYDLAIKKTDNWKIIEVR</sequence>
<evidence type="ECO:0000313" key="2">
    <source>
        <dbReference type="EMBL" id="MCU6747509.1"/>
    </source>
</evidence>
<organism evidence="2 3">
    <name type="scientific">Faecalicatena acetigenes</name>
    <dbReference type="NCBI Taxonomy" id="2981790"/>
    <lineage>
        <taxon>Bacteria</taxon>
        <taxon>Bacillati</taxon>
        <taxon>Bacillota</taxon>
        <taxon>Clostridia</taxon>
        <taxon>Lachnospirales</taxon>
        <taxon>Lachnospiraceae</taxon>
        <taxon>Faecalicatena</taxon>
    </lineage>
</organism>
<protein>
    <submittedName>
        <fullName evidence="2">Conjugal transfer protein</fullName>
    </submittedName>
</protein>
<dbReference type="CDD" id="cd16386">
    <property type="entry name" value="TcpC_N"/>
    <property type="match status" value="1"/>
</dbReference>
<reference evidence="2 3" key="1">
    <citation type="journal article" date="2021" name="ISME Commun">
        <title>Automated analysis of genomic sequences facilitates high-throughput and comprehensive description of bacteria.</title>
        <authorList>
            <person name="Hitch T.C.A."/>
        </authorList>
    </citation>
    <scope>NUCLEOTIDE SEQUENCE [LARGE SCALE GENOMIC DNA]</scope>
    <source>
        <strain evidence="2 3">H2_18</strain>
    </source>
</reference>
<evidence type="ECO:0000256" key="1">
    <source>
        <dbReference type="SAM" id="Phobius"/>
    </source>
</evidence>
<keyword evidence="3" id="KW-1185">Reference proteome</keyword>
<gene>
    <name evidence="2" type="ORF">OCV51_07545</name>
</gene>
<dbReference type="InterPro" id="IPR024735">
    <property type="entry name" value="TcpC"/>
</dbReference>
<dbReference type="InterPro" id="IPR035628">
    <property type="entry name" value="TcpC_C"/>
</dbReference>